<evidence type="ECO:0000313" key="1">
    <source>
        <dbReference type="EMBL" id="ADW68990.1"/>
    </source>
</evidence>
<accession>E8X0N9</accession>
<dbReference type="EMBL" id="CP002480">
    <property type="protein sequence ID" value="ADW68990.1"/>
    <property type="molecule type" value="Genomic_DNA"/>
</dbReference>
<dbReference type="PaxDb" id="1198114-AciX9_1944"/>
<dbReference type="STRING" id="1198114.AciX9_1944"/>
<proteinExistence type="predicted"/>
<sequence>MLFSLPLLLLVIAIAECAEQGARGHSGLAHETYYLFLIAYTYYLSGASVGFYAPRLGLPWGTPFIGHFAVSAGCQPYLALPVPVACPTRGVSVGRS</sequence>
<name>E8X0N9_GRATM</name>
<reference evidence="2" key="1">
    <citation type="submission" date="2011-01" db="EMBL/GenBank/DDBJ databases">
        <title>Complete sequence of chromosome of Acidobacterium sp. MP5ACTX9.</title>
        <authorList>
            <consortium name="US DOE Joint Genome Institute"/>
            <person name="Lucas S."/>
            <person name="Copeland A."/>
            <person name="Lapidus A."/>
            <person name="Cheng J.-F."/>
            <person name="Goodwin L."/>
            <person name="Pitluck S."/>
            <person name="Teshima H."/>
            <person name="Detter J.C."/>
            <person name="Han C."/>
            <person name="Tapia R."/>
            <person name="Land M."/>
            <person name="Hauser L."/>
            <person name="Kyrpides N."/>
            <person name="Ivanova N."/>
            <person name="Ovchinnikova G."/>
            <person name="Pagani I."/>
            <person name="Rawat S.R."/>
            <person name="Mannisto M."/>
            <person name="Haggblom M.M."/>
            <person name="Woyke T."/>
        </authorList>
    </citation>
    <scope>NUCLEOTIDE SEQUENCE [LARGE SCALE GENOMIC DNA]</scope>
    <source>
        <strain evidence="2">MP5ACTX9</strain>
    </source>
</reference>
<dbReference type="AlphaFoldDB" id="E8X0N9"/>
<gene>
    <name evidence="1" type="ordered locus">AciX9_1944</name>
</gene>
<keyword evidence="2" id="KW-1185">Reference proteome</keyword>
<organism evidence="2">
    <name type="scientific">Granulicella tundricola (strain ATCC BAA-1859 / DSM 23138 / MP5ACTX9)</name>
    <dbReference type="NCBI Taxonomy" id="1198114"/>
    <lineage>
        <taxon>Bacteria</taxon>
        <taxon>Pseudomonadati</taxon>
        <taxon>Acidobacteriota</taxon>
        <taxon>Terriglobia</taxon>
        <taxon>Terriglobales</taxon>
        <taxon>Acidobacteriaceae</taxon>
        <taxon>Granulicella</taxon>
    </lineage>
</organism>
<dbReference type="Proteomes" id="UP000000343">
    <property type="component" value="Chromosome"/>
</dbReference>
<protein>
    <submittedName>
        <fullName evidence="1">Uncharacterized protein</fullName>
    </submittedName>
</protein>
<dbReference type="KEGG" id="acm:AciX9_1944"/>
<evidence type="ECO:0000313" key="2">
    <source>
        <dbReference type="Proteomes" id="UP000000343"/>
    </source>
</evidence>
<dbReference type="HOGENOM" id="CLU_2355771_0_0_0"/>